<dbReference type="AlphaFoldDB" id="A0A9P0Q872"/>
<dbReference type="Gene3D" id="3.10.10.10">
    <property type="entry name" value="HIV Type 1 Reverse Transcriptase, subunit A, domain 1"/>
    <property type="match status" value="1"/>
</dbReference>
<dbReference type="OrthoDB" id="6763989at2759"/>
<evidence type="ECO:0000313" key="1">
    <source>
        <dbReference type="EMBL" id="CAH2014713.1"/>
    </source>
</evidence>
<dbReference type="Proteomes" id="UP001152888">
    <property type="component" value="Unassembled WGS sequence"/>
</dbReference>
<comment type="caution">
    <text evidence="1">The sequence shown here is derived from an EMBL/GenBank/DDBJ whole genome shotgun (WGS) entry which is preliminary data.</text>
</comment>
<organism evidence="1 2">
    <name type="scientific">Acanthoscelides obtectus</name>
    <name type="common">Bean weevil</name>
    <name type="synonym">Bruchus obtectus</name>
    <dbReference type="NCBI Taxonomy" id="200917"/>
    <lineage>
        <taxon>Eukaryota</taxon>
        <taxon>Metazoa</taxon>
        <taxon>Ecdysozoa</taxon>
        <taxon>Arthropoda</taxon>
        <taxon>Hexapoda</taxon>
        <taxon>Insecta</taxon>
        <taxon>Pterygota</taxon>
        <taxon>Neoptera</taxon>
        <taxon>Endopterygota</taxon>
        <taxon>Coleoptera</taxon>
        <taxon>Polyphaga</taxon>
        <taxon>Cucujiformia</taxon>
        <taxon>Chrysomeloidea</taxon>
        <taxon>Chrysomelidae</taxon>
        <taxon>Bruchinae</taxon>
        <taxon>Bruchini</taxon>
        <taxon>Acanthoscelides</taxon>
    </lineage>
</organism>
<accession>A0A9P0Q872</accession>
<gene>
    <name evidence="1" type="ORF">ACAOBT_LOCUS34310</name>
</gene>
<reference evidence="1" key="1">
    <citation type="submission" date="2022-03" db="EMBL/GenBank/DDBJ databases">
        <authorList>
            <person name="Sayadi A."/>
        </authorList>
    </citation>
    <scope>NUCLEOTIDE SEQUENCE</scope>
</reference>
<evidence type="ECO:0000313" key="2">
    <source>
        <dbReference type="Proteomes" id="UP001152888"/>
    </source>
</evidence>
<dbReference type="EMBL" id="CAKOFQ010008545">
    <property type="protein sequence ID" value="CAH2014713.1"/>
    <property type="molecule type" value="Genomic_DNA"/>
</dbReference>
<keyword evidence="2" id="KW-1185">Reference proteome</keyword>
<sequence>MKCTNMRQMRTVTTITATSIAQNFFVSTTTVVFLSTIDNIFFKKSPMSVGGYRINSFGVTIEDGASYRGARLQDVAVPGTVMTPRYRPDASCSNYAGTRWDTSRRGKVGCKYCGQKHARGAISSVSAPRKIQLALRDVDEVVSKQIITPVKEPTNWVHHIVIVAKPDDDIRICISEIRS</sequence>
<protein>
    <submittedName>
        <fullName evidence="1">Uncharacterized protein</fullName>
    </submittedName>
</protein>
<proteinExistence type="predicted"/>
<name>A0A9P0Q872_ACAOB</name>